<dbReference type="Pfam" id="PF02311">
    <property type="entry name" value="AraC_binding"/>
    <property type="match status" value="1"/>
</dbReference>
<gene>
    <name evidence="5" type="ORF">SAMN05216283_11074</name>
</gene>
<protein>
    <submittedName>
        <fullName evidence="5">AraC-type DNA-binding protein</fullName>
    </submittedName>
</protein>
<dbReference type="InterPro" id="IPR009057">
    <property type="entry name" value="Homeodomain-like_sf"/>
</dbReference>
<dbReference type="PANTHER" id="PTHR43280">
    <property type="entry name" value="ARAC-FAMILY TRANSCRIPTIONAL REGULATOR"/>
    <property type="match status" value="1"/>
</dbReference>
<dbReference type="CDD" id="cd06976">
    <property type="entry name" value="cupin_MtlR-like_N"/>
    <property type="match status" value="1"/>
</dbReference>
<evidence type="ECO:0000313" key="6">
    <source>
        <dbReference type="Proteomes" id="UP000198964"/>
    </source>
</evidence>
<dbReference type="InterPro" id="IPR020449">
    <property type="entry name" value="Tscrpt_reg_AraC-type_HTH"/>
</dbReference>
<keyword evidence="2 5" id="KW-0238">DNA-binding</keyword>
<dbReference type="Gene3D" id="1.10.10.60">
    <property type="entry name" value="Homeodomain-like"/>
    <property type="match status" value="2"/>
</dbReference>
<dbReference type="InterPro" id="IPR018062">
    <property type="entry name" value="HTH_AraC-typ_CS"/>
</dbReference>
<dbReference type="GO" id="GO:0043565">
    <property type="term" value="F:sequence-specific DNA binding"/>
    <property type="evidence" value="ECO:0007669"/>
    <property type="project" value="InterPro"/>
</dbReference>
<dbReference type="InterPro" id="IPR018060">
    <property type="entry name" value="HTH_AraC"/>
</dbReference>
<reference evidence="5 6" key="1">
    <citation type="submission" date="2016-10" db="EMBL/GenBank/DDBJ databases">
        <authorList>
            <person name="de Groot N.N."/>
        </authorList>
    </citation>
    <scope>NUCLEOTIDE SEQUENCE [LARGE SCALE GENOMIC DNA]</scope>
    <source>
        <strain evidence="5 6">CGMCC 1.9156</strain>
    </source>
</reference>
<dbReference type="PROSITE" id="PS01124">
    <property type="entry name" value="HTH_ARAC_FAMILY_2"/>
    <property type="match status" value="1"/>
</dbReference>
<name>A0A1I2K396_9BACT</name>
<dbReference type="PROSITE" id="PS00041">
    <property type="entry name" value="HTH_ARAC_FAMILY_1"/>
    <property type="match status" value="1"/>
</dbReference>
<dbReference type="InterPro" id="IPR003313">
    <property type="entry name" value="AraC-bd"/>
</dbReference>
<dbReference type="PRINTS" id="PR00032">
    <property type="entry name" value="HTHARAC"/>
</dbReference>
<evidence type="ECO:0000313" key="5">
    <source>
        <dbReference type="EMBL" id="SFF59677.1"/>
    </source>
</evidence>
<dbReference type="AlphaFoldDB" id="A0A1I2K396"/>
<dbReference type="RefSeq" id="WP_093920940.1">
    <property type="nucleotide sequence ID" value="NZ_FONW01000010.1"/>
</dbReference>
<evidence type="ECO:0000256" key="3">
    <source>
        <dbReference type="ARBA" id="ARBA00023163"/>
    </source>
</evidence>
<accession>A0A1I2K396</accession>
<evidence type="ECO:0000256" key="1">
    <source>
        <dbReference type="ARBA" id="ARBA00023015"/>
    </source>
</evidence>
<dbReference type="PANTHER" id="PTHR43280:SF34">
    <property type="entry name" value="ARAC-FAMILY TRANSCRIPTIONAL REGULATOR"/>
    <property type="match status" value="1"/>
</dbReference>
<dbReference type="Gene3D" id="2.60.120.10">
    <property type="entry name" value="Jelly Rolls"/>
    <property type="match status" value="1"/>
</dbReference>
<dbReference type="STRING" id="655355.SAMN05216283_11074"/>
<dbReference type="SUPFAM" id="SSF46689">
    <property type="entry name" value="Homeodomain-like"/>
    <property type="match status" value="2"/>
</dbReference>
<dbReference type="InterPro" id="IPR014710">
    <property type="entry name" value="RmlC-like_jellyroll"/>
</dbReference>
<evidence type="ECO:0000259" key="4">
    <source>
        <dbReference type="PROSITE" id="PS01124"/>
    </source>
</evidence>
<sequence>MQAQYFKLTKQVHQSISIRKDTRTAFYDHWHYHSELELVYIIQGEGTRFIGDDISRFGSGDLVLLGVGLPHVWKSDDSYFDHNSRKKVSAIVLHFGQDFLGPGLWELPEMAPIKKLLELSPRGISYHLPEGHPVKRKLRKMIDQQPFDRLTHLLTMLHKLAQVENQTILSGIPFADHYQKHHSKRIDKIYDYILTNFEKEIKLEELALLANMTPASLCRFFRQKTRKSVSEFINEVRVGFACKLLIEGNLSISEICFRCGYNNLSYFNRQFKKIIGLTPGNYQKKKSLFEEEKQA</sequence>
<dbReference type="GO" id="GO:0003700">
    <property type="term" value="F:DNA-binding transcription factor activity"/>
    <property type="evidence" value="ECO:0007669"/>
    <property type="project" value="InterPro"/>
</dbReference>
<keyword evidence="3" id="KW-0804">Transcription</keyword>
<organism evidence="5 6">
    <name type="scientific">Sunxiuqinia elliptica</name>
    <dbReference type="NCBI Taxonomy" id="655355"/>
    <lineage>
        <taxon>Bacteria</taxon>
        <taxon>Pseudomonadati</taxon>
        <taxon>Bacteroidota</taxon>
        <taxon>Bacteroidia</taxon>
        <taxon>Marinilabiliales</taxon>
        <taxon>Prolixibacteraceae</taxon>
        <taxon>Sunxiuqinia</taxon>
    </lineage>
</organism>
<dbReference type="SUPFAM" id="SSF51182">
    <property type="entry name" value="RmlC-like cupins"/>
    <property type="match status" value="1"/>
</dbReference>
<keyword evidence="6" id="KW-1185">Reference proteome</keyword>
<proteinExistence type="predicted"/>
<feature type="domain" description="HTH araC/xylS-type" evidence="4">
    <location>
        <begin position="187"/>
        <end position="285"/>
    </location>
</feature>
<evidence type="ECO:0000256" key="2">
    <source>
        <dbReference type="ARBA" id="ARBA00023125"/>
    </source>
</evidence>
<keyword evidence="1" id="KW-0805">Transcription regulation</keyword>
<dbReference type="SMART" id="SM00342">
    <property type="entry name" value="HTH_ARAC"/>
    <property type="match status" value="1"/>
</dbReference>
<dbReference type="Proteomes" id="UP000198964">
    <property type="component" value="Unassembled WGS sequence"/>
</dbReference>
<dbReference type="EMBL" id="FONW01000010">
    <property type="protein sequence ID" value="SFF59677.1"/>
    <property type="molecule type" value="Genomic_DNA"/>
</dbReference>
<dbReference type="InterPro" id="IPR011051">
    <property type="entry name" value="RmlC_Cupin_sf"/>
</dbReference>
<dbReference type="Pfam" id="PF12833">
    <property type="entry name" value="HTH_18"/>
    <property type="match status" value="1"/>
</dbReference>